<dbReference type="InterPro" id="IPR018165">
    <property type="entry name" value="Ala-tRNA-synth_IIc_core"/>
</dbReference>
<dbReference type="Proteomes" id="UP000094580">
    <property type="component" value="Unassembled WGS sequence"/>
</dbReference>
<dbReference type="Gene3D" id="3.30.980.10">
    <property type="entry name" value="Threonyl-trna Synthetase, Chain A, domain 2"/>
    <property type="match status" value="1"/>
</dbReference>
<keyword evidence="8" id="KW-1185">Reference proteome</keyword>
<dbReference type="Pfam" id="PF02272">
    <property type="entry name" value="DHHA1"/>
    <property type="match status" value="1"/>
</dbReference>
<evidence type="ECO:0000256" key="5">
    <source>
        <dbReference type="SAM" id="Coils"/>
    </source>
</evidence>
<evidence type="ECO:0000256" key="4">
    <source>
        <dbReference type="ARBA" id="ARBA00022833"/>
    </source>
</evidence>
<dbReference type="PROSITE" id="PS50860">
    <property type="entry name" value="AA_TRNA_LIGASE_II_ALA"/>
    <property type="match status" value="1"/>
</dbReference>
<dbReference type="PANTHER" id="PTHR43462:SF1">
    <property type="entry name" value="ALANYL-TRNA EDITING PROTEIN AARSD1"/>
    <property type="match status" value="1"/>
</dbReference>
<dbReference type="EMBL" id="MDKC01000002">
    <property type="protein sequence ID" value="ODG93402.1"/>
    <property type="molecule type" value="Genomic_DNA"/>
</dbReference>
<dbReference type="InterPro" id="IPR051335">
    <property type="entry name" value="Alanyl-tRNA_Editing_Enzymes"/>
</dbReference>
<dbReference type="Gene3D" id="2.40.30.130">
    <property type="match status" value="1"/>
</dbReference>
<name>A0ABX2ZXW8_9BACI</name>
<accession>A0ABX2ZXW8</accession>
<dbReference type="SUPFAM" id="SSF50447">
    <property type="entry name" value="Translation proteins"/>
    <property type="match status" value="1"/>
</dbReference>
<dbReference type="SMART" id="SM00863">
    <property type="entry name" value="tRNA_SAD"/>
    <property type="match status" value="1"/>
</dbReference>
<evidence type="ECO:0000256" key="1">
    <source>
        <dbReference type="ARBA" id="ARBA00001947"/>
    </source>
</evidence>
<reference evidence="7 8" key="1">
    <citation type="submission" date="2016-07" db="EMBL/GenBank/DDBJ databases">
        <authorList>
            <person name="Townsley L."/>
            <person name="Shank E.A."/>
        </authorList>
    </citation>
    <scope>NUCLEOTIDE SEQUENCE [LARGE SCALE GENOMIC DNA]</scope>
    <source>
        <strain evidence="7 8">CH01</strain>
    </source>
</reference>
<dbReference type="RefSeq" id="WP_069032478.1">
    <property type="nucleotide sequence ID" value="NZ_MDKC01000002.1"/>
</dbReference>
<feature type="coiled-coil region" evidence="5">
    <location>
        <begin position="251"/>
        <end position="285"/>
    </location>
</feature>
<keyword evidence="5" id="KW-0175">Coiled coil</keyword>
<keyword evidence="4" id="KW-0862">Zinc</keyword>
<dbReference type="PANTHER" id="PTHR43462">
    <property type="entry name" value="ALANYL-TRNA EDITING PROTEIN"/>
    <property type="match status" value="1"/>
</dbReference>
<proteinExistence type="predicted"/>
<dbReference type="Pfam" id="PF07973">
    <property type="entry name" value="tRNA_SAD"/>
    <property type="match status" value="1"/>
</dbReference>
<dbReference type="Gene3D" id="3.10.310.40">
    <property type="match status" value="1"/>
</dbReference>
<evidence type="ECO:0000313" key="7">
    <source>
        <dbReference type="EMBL" id="ODG93402.1"/>
    </source>
</evidence>
<dbReference type="InterPro" id="IPR018163">
    <property type="entry name" value="Thr/Ala-tRNA-synth_IIc_edit"/>
</dbReference>
<evidence type="ECO:0000256" key="3">
    <source>
        <dbReference type="ARBA" id="ARBA00022723"/>
    </source>
</evidence>
<evidence type="ECO:0000313" key="8">
    <source>
        <dbReference type="Proteomes" id="UP000094580"/>
    </source>
</evidence>
<gene>
    <name evidence="7" type="ORF">BED47_03690</name>
</gene>
<sequence>MANKLYFEHPSLKKWFTKITEIKEVDSLFHIKLEDSAFYPEGGGQPSDFGTINGIEIVDLIEENEEVIHVLNARPDTIEATCEINWDRRIDHMQHHSGQHLLSATIIELFDVPTVSFHLGKETVTIDLDTPSLSAEQLNQIERAVYEKILANIEINTYFVNKEELNALQLRKLPKVEDNIRIVEILHTDLSACCGTHVKQTGEIGLIKLIKTEKVRQTTRLHFKCGYRALEEVQKTSKTLSNINQLFNTHTDQVKDKVETTMNELKEAQKEIDKMKETIYNSISNELLSKATNDIIIKTFEEESVKDLQLLAKSIQSKKPSLLVFSSVKEQKLLLINQLKNDIHCGELIKNLLKRVDGKGGGGAGQAQVTFETSIQLHEAENILKSILLSQVNC</sequence>
<dbReference type="InterPro" id="IPR012947">
    <property type="entry name" value="tRNA_SAD"/>
</dbReference>
<evidence type="ECO:0000256" key="2">
    <source>
        <dbReference type="ARBA" id="ARBA00004496"/>
    </source>
</evidence>
<organism evidence="7 8">
    <name type="scientific">Gottfriedia luciferensis</name>
    <dbReference type="NCBI Taxonomy" id="178774"/>
    <lineage>
        <taxon>Bacteria</taxon>
        <taxon>Bacillati</taxon>
        <taxon>Bacillota</taxon>
        <taxon>Bacilli</taxon>
        <taxon>Bacillales</taxon>
        <taxon>Bacillaceae</taxon>
        <taxon>Gottfriedia</taxon>
    </lineage>
</organism>
<keyword evidence="3" id="KW-0479">Metal-binding</keyword>
<feature type="domain" description="Alanyl-transfer RNA synthetases family profile" evidence="6">
    <location>
        <begin position="1"/>
        <end position="220"/>
    </location>
</feature>
<comment type="caution">
    <text evidence="7">The sequence shown here is derived from an EMBL/GenBank/DDBJ whole genome shotgun (WGS) entry which is preliminary data.</text>
</comment>
<dbReference type="SUPFAM" id="SSF55186">
    <property type="entry name" value="ThrRS/AlaRS common domain"/>
    <property type="match status" value="1"/>
</dbReference>
<dbReference type="InterPro" id="IPR003156">
    <property type="entry name" value="DHHA1_dom"/>
</dbReference>
<evidence type="ECO:0000259" key="6">
    <source>
        <dbReference type="PROSITE" id="PS50860"/>
    </source>
</evidence>
<comment type="subcellular location">
    <subcellularLocation>
        <location evidence="2">Cytoplasm</location>
    </subcellularLocation>
</comment>
<dbReference type="InterPro" id="IPR009000">
    <property type="entry name" value="Transl_B-barrel_sf"/>
</dbReference>
<protein>
    <recommendedName>
        <fullName evidence="6">Alanyl-transfer RNA synthetases family profile domain-containing protein</fullName>
    </recommendedName>
</protein>
<comment type="cofactor">
    <cofactor evidence="1">
        <name>Zn(2+)</name>
        <dbReference type="ChEBI" id="CHEBI:29105"/>
    </cofactor>
</comment>